<keyword evidence="5" id="KW-1185">Reference proteome</keyword>
<dbReference type="RefSeq" id="WP_004831896.1">
    <property type="nucleotide sequence ID" value="NZ_BHYQ01000001.1"/>
</dbReference>
<dbReference type="GeneID" id="93384700"/>
<keyword evidence="1" id="KW-0812">Transmembrane</keyword>
<evidence type="ECO:0000313" key="2">
    <source>
        <dbReference type="EMBL" id="AIZ36010.1"/>
    </source>
</evidence>
<evidence type="ECO:0000313" key="5">
    <source>
        <dbReference type="Proteomes" id="UP000031386"/>
    </source>
</evidence>
<keyword evidence="1" id="KW-1133">Transmembrane helix</keyword>
<dbReference type="Proteomes" id="UP001141458">
    <property type="component" value="Unassembled WGS sequence"/>
</dbReference>
<accession>A0A0B4RZU8</accession>
<gene>
    <name evidence="4" type="ORF">NM222_07420</name>
    <name evidence="3" type="ORF">NND69_07900</name>
    <name evidence="2" type="ORF">NW74_00810</name>
</gene>
<dbReference type="Proteomes" id="UP001210690">
    <property type="component" value="Chromosome"/>
</dbReference>
<sequence length="73" mass="7741">MEKAIETAIDNGLESISSELYMFSVGIGIVLIMLAIVLFLVNRKSKGRKGITIAGLICLVIGIAAVVSGFIQM</sequence>
<protein>
    <submittedName>
        <fullName evidence="2">LPXTG-domain-containing protein cell wall anchor domain protein</fullName>
    </submittedName>
</protein>
<dbReference type="EMBL" id="JANDZV010000010">
    <property type="protein sequence ID" value="MCZ7408269.1"/>
    <property type="molecule type" value="Genomic_DNA"/>
</dbReference>
<dbReference type="OrthoDB" id="2991202at2"/>
<dbReference type="Proteomes" id="UP000031386">
    <property type="component" value="Chromosome"/>
</dbReference>
<evidence type="ECO:0000256" key="1">
    <source>
        <dbReference type="SAM" id="Phobius"/>
    </source>
</evidence>
<dbReference type="EMBL" id="CP009761">
    <property type="protein sequence ID" value="AIZ36010.1"/>
    <property type="molecule type" value="Genomic_DNA"/>
</dbReference>
<evidence type="ECO:0000313" key="4">
    <source>
        <dbReference type="EMBL" id="WBB30773.1"/>
    </source>
</evidence>
<feature type="transmembrane region" description="Helical" evidence="1">
    <location>
        <begin position="53"/>
        <end position="71"/>
    </location>
</feature>
<proteinExistence type="predicted"/>
<dbReference type="AlphaFoldDB" id="A0A0B4RZU8"/>
<feature type="transmembrane region" description="Helical" evidence="1">
    <location>
        <begin position="20"/>
        <end position="41"/>
    </location>
</feature>
<dbReference type="KEGG" id="pmic:NW74_00810"/>
<dbReference type="EMBL" id="CP101412">
    <property type="protein sequence ID" value="WBB30773.1"/>
    <property type="molecule type" value="Genomic_DNA"/>
</dbReference>
<organism evidence="2 5">
    <name type="scientific">Parvimonas micra</name>
    <dbReference type="NCBI Taxonomy" id="33033"/>
    <lineage>
        <taxon>Bacteria</taxon>
        <taxon>Bacillati</taxon>
        <taxon>Bacillota</taxon>
        <taxon>Tissierellia</taxon>
        <taxon>Tissierellales</taxon>
        <taxon>Peptoniphilaceae</taxon>
        <taxon>Parvimonas</taxon>
    </lineage>
</organism>
<keyword evidence="1" id="KW-0472">Membrane</keyword>
<dbReference type="STRING" id="33033.NW74_00810"/>
<name>A0A0B4RZU8_9FIRM</name>
<evidence type="ECO:0000313" key="3">
    <source>
        <dbReference type="EMBL" id="MCZ7408269.1"/>
    </source>
</evidence>
<reference evidence="3" key="2">
    <citation type="submission" date="2022-07" db="EMBL/GenBank/DDBJ databases">
        <title>Parvimonas micra travels from the subgingival sulcus of the human oral cavity to the colorectal adenocarcinoma.</title>
        <authorList>
            <person name="Conde-Perez K."/>
            <person name="Buetas E."/>
            <person name="Aja-Macaya P."/>
            <person name="Martin-De Arribas E."/>
            <person name="Iglesias-Corras I."/>
            <person name="Trigo-Tasende N."/>
            <person name="Nasser-Ali M."/>
            <person name="Estevez L.S."/>
            <person name="Rumbo-Feal S."/>
            <person name="Otero-Alen B."/>
            <person name="Noguera J.F."/>
            <person name="Concha A."/>
            <person name="Pardinas-Lopez S."/>
            <person name="Carda-Dieguez M."/>
            <person name="Gomez-Randulfe I."/>
            <person name="Martinez-Lago N."/>
            <person name="Ladra S."/>
            <person name="Aparicio L.A."/>
            <person name="Bou G."/>
            <person name="Mira A."/>
            <person name="Vallejo J.A."/>
            <person name="Poza M."/>
        </authorList>
    </citation>
    <scope>NUCLEOTIDE SEQUENCE</scope>
    <source>
        <strain evidence="4">PM102KC-G-1</strain>
        <strain evidence="3">PM79KC-AC-4</strain>
    </source>
</reference>
<reference evidence="2 5" key="1">
    <citation type="submission" date="2014-10" db="EMBL/GenBank/DDBJ databases">
        <title>Complete genome sequence of Parvimonas micra KCOM 1535 (= ChDC B708).</title>
        <authorList>
            <person name="Kook J.-K."/>
            <person name="Park S.-N."/>
            <person name="Lim Y.K."/>
            <person name="Roh H."/>
        </authorList>
    </citation>
    <scope>NUCLEOTIDE SEQUENCE [LARGE SCALE GENOMIC DNA]</scope>
    <source>
        <strain evidence="2">KCOM 1535</strain>
        <strain evidence="5">KCOM 1535 / ChDC B708</strain>
    </source>
</reference>